<evidence type="ECO:0000313" key="10">
    <source>
        <dbReference type="Proteomes" id="UP000319894"/>
    </source>
</evidence>
<keyword evidence="5" id="KW-0805">Transcription regulation</keyword>
<evidence type="ECO:0000313" key="9">
    <source>
        <dbReference type="EMBL" id="TSD16196.1"/>
    </source>
</evidence>
<keyword evidence="2" id="KW-0677">Repeat</keyword>
<dbReference type="PANTHER" id="PTHR11618">
    <property type="entry name" value="TRANSCRIPTION INITIATION FACTOR IIB-RELATED"/>
    <property type="match status" value="1"/>
</dbReference>
<comment type="similarity">
    <text evidence="1">Belongs to the TFIIB family.</text>
</comment>
<dbReference type="InParanoid" id="A0A554NFM6"/>
<dbReference type="InterPro" id="IPR036915">
    <property type="entry name" value="Cyclin-like_sf"/>
</dbReference>
<keyword evidence="3" id="KW-0479">Metal-binding</keyword>
<comment type="caution">
    <text evidence="9">The sequence shown here is derived from an EMBL/GenBank/DDBJ whole genome shotgun (WGS) entry which is preliminary data.</text>
</comment>
<gene>
    <name evidence="9" type="ORF">DP107_03295</name>
</gene>
<evidence type="ECO:0000259" key="8">
    <source>
        <dbReference type="SMART" id="SM00385"/>
    </source>
</evidence>
<evidence type="ECO:0000256" key="1">
    <source>
        <dbReference type="ARBA" id="ARBA00010857"/>
    </source>
</evidence>
<dbReference type="GO" id="GO:0008270">
    <property type="term" value="F:zinc ion binding"/>
    <property type="evidence" value="ECO:0007669"/>
    <property type="project" value="UniProtKB-KW"/>
</dbReference>
<dbReference type="GO" id="GO:0003743">
    <property type="term" value="F:translation initiation factor activity"/>
    <property type="evidence" value="ECO:0007669"/>
    <property type="project" value="UniProtKB-KW"/>
</dbReference>
<dbReference type="SUPFAM" id="SSF47954">
    <property type="entry name" value="Cyclin-like"/>
    <property type="match status" value="2"/>
</dbReference>
<evidence type="ECO:0000256" key="3">
    <source>
        <dbReference type="ARBA" id="ARBA00022771"/>
    </source>
</evidence>
<dbReference type="Gene3D" id="1.10.472.170">
    <property type="match status" value="1"/>
</dbReference>
<dbReference type="InterPro" id="IPR013150">
    <property type="entry name" value="TFIIB_cyclin"/>
</dbReference>
<keyword evidence="6" id="KW-0804">Transcription</keyword>
<dbReference type="SMART" id="SM00385">
    <property type="entry name" value="CYCLIN"/>
    <property type="match status" value="2"/>
</dbReference>
<proteinExistence type="inferred from homology"/>
<keyword evidence="9" id="KW-0396">Initiation factor</keyword>
<dbReference type="Pfam" id="PF08271">
    <property type="entry name" value="Zn_Ribbon_TF"/>
    <property type="match status" value="1"/>
</dbReference>
<evidence type="ECO:0000256" key="7">
    <source>
        <dbReference type="SAM" id="MobiDB-lite"/>
    </source>
</evidence>
<dbReference type="PRINTS" id="PR00685">
    <property type="entry name" value="TIFACTORIIB"/>
</dbReference>
<feature type="domain" description="Cyclin-like" evidence="8">
    <location>
        <begin position="235"/>
        <end position="315"/>
    </location>
</feature>
<keyword evidence="10" id="KW-1185">Reference proteome</keyword>
<organism evidence="9 10">
    <name type="scientific">Haloglomus irregulare</name>
    <dbReference type="NCBI Taxonomy" id="2234134"/>
    <lineage>
        <taxon>Archaea</taxon>
        <taxon>Methanobacteriati</taxon>
        <taxon>Methanobacteriota</taxon>
        <taxon>Stenosarchaea group</taxon>
        <taxon>Halobacteria</taxon>
        <taxon>Halobacteriales</taxon>
        <taxon>Natronomonadaceae</taxon>
        <taxon>Haloglomus</taxon>
    </lineage>
</organism>
<protein>
    <submittedName>
        <fullName evidence="9">Transcription initiation factor IIB family protein</fullName>
    </submittedName>
</protein>
<feature type="domain" description="Cyclin-like" evidence="8">
    <location>
        <begin position="141"/>
        <end position="222"/>
    </location>
</feature>
<accession>A0A554NFM6</accession>
<dbReference type="GO" id="GO:0070897">
    <property type="term" value="P:transcription preinitiation complex assembly"/>
    <property type="evidence" value="ECO:0007669"/>
    <property type="project" value="InterPro"/>
</dbReference>
<dbReference type="GO" id="GO:0097550">
    <property type="term" value="C:transcription preinitiation complex"/>
    <property type="evidence" value="ECO:0007669"/>
    <property type="project" value="TreeGrafter"/>
</dbReference>
<dbReference type="SUPFAM" id="SSF57783">
    <property type="entry name" value="Zinc beta-ribbon"/>
    <property type="match status" value="1"/>
</dbReference>
<evidence type="ECO:0000256" key="2">
    <source>
        <dbReference type="ARBA" id="ARBA00022737"/>
    </source>
</evidence>
<feature type="region of interest" description="Disordered" evidence="7">
    <location>
        <begin position="66"/>
        <end position="112"/>
    </location>
</feature>
<evidence type="ECO:0000256" key="6">
    <source>
        <dbReference type="ARBA" id="ARBA00023163"/>
    </source>
</evidence>
<dbReference type="Pfam" id="PF00382">
    <property type="entry name" value="TFIIB"/>
    <property type="match status" value="2"/>
</dbReference>
<dbReference type="InterPro" id="IPR013137">
    <property type="entry name" value="Znf_TFIIB"/>
</dbReference>
<keyword evidence="3" id="KW-0863">Zinc-finger</keyword>
<dbReference type="GO" id="GO:0017025">
    <property type="term" value="F:TBP-class protein binding"/>
    <property type="evidence" value="ECO:0007669"/>
    <property type="project" value="InterPro"/>
</dbReference>
<dbReference type="PANTHER" id="PTHR11618:SF13">
    <property type="entry name" value="TRANSCRIPTION INITIATION FACTOR IIB"/>
    <property type="match status" value="1"/>
</dbReference>
<evidence type="ECO:0000256" key="5">
    <source>
        <dbReference type="ARBA" id="ARBA00023015"/>
    </source>
</evidence>
<dbReference type="AlphaFoldDB" id="A0A554NFM6"/>
<keyword evidence="9" id="KW-0648">Protein biosynthesis</keyword>
<dbReference type="Gene3D" id="1.10.472.10">
    <property type="entry name" value="Cyclin-like"/>
    <property type="match status" value="1"/>
</dbReference>
<keyword evidence="4" id="KW-0862">Zinc</keyword>
<name>A0A554NFM6_9EURY</name>
<evidence type="ECO:0000256" key="4">
    <source>
        <dbReference type="ARBA" id="ARBA00022833"/>
    </source>
</evidence>
<dbReference type="InterPro" id="IPR000812">
    <property type="entry name" value="TFIIB"/>
</dbReference>
<sequence length="320" mass="35234">MRGLLQSRGAEMATTQPYERSFDEDVAHTTNTCPECEGRVTTNTHETVCDDCGLVLTDEKFDRGPERTQFEEDEGPDPSRTGAPLTPTRHDGGLSTEIGWRQNGPGQPSGAQRRQLARLRHLHRRSQFESKQDWYRMEGLYEVRRLTSALELGRGLRNQACSLFSSLHEAGLAQGRSLPAIAAVAVYVACRVNGLPWTQTDVLEIADCDRSLFRTTLQAARQKVGLELPPRPPASFIPRLVSAVDAPDEVRTRATEIVQSLPVDAYTGAKPTGVAAACVYVAAQERSMSITQAQLAEEADVTTVTLRSRMSVIEGVLEER</sequence>
<dbReference type="EMBL" id="QMDX01000001">
    <property type="protein sequence ID" value="TSD16196.1"/>
    <property type="molecule type" value="Genomic_DNA"/>
</dbReference>
<dbReference type="Proteomes" id="UP000319894">
    <property type="component" value="Unassembled WGS sequence"/>
</dbReference>
<reference evidence="9 10" key="1">
    <citation type="submission" date="2018-06" db="EMBL/GenBank/DDBJ databases">
        <title>Natronomonas sp. F16-60 a new haloarchaeon isolated from a solar saltern of Isla Cristina, Huelva, Spain.</title>
        <authorList>
            <person name="Duran-Viseras A."/>
            <person name="Sanchez-Porro C."/>
            <person name="Ventosa A."/>
        </authorList>
    </citation>
    <scope>NUCLEOTIDE SEQUENCE [LARGE SCALE GENOMIC DNA]</scope>
    <source>
        <strain evidence="9 10">F16-60</strain>
    </source>
</reference>
<dbReference type="InterPro" id="IPR013763">
    <property type="entry name" value="Cyclin-like_dom"/>
</dbReference>